<comment type="caution">
    <text evidence="7">The sequence shown here is derived from an EMBL/GenBank/DDBJ whole genome shotgun (WGS) entry which is preliminary data.</text>
</comment>
<dbReference type="FunFam" id="2.60.40.10:FF:000502">
    <property type="entry name" value="obscurin-like protein 1 isoform X2"/>
    <property type="match status" value="1"/>
</dbReference>
<evidence type="ECO:0000256" key="2">
    <source>
        <dbReference type="ARBA" id="ARBA00022490"/>
    </source>
</evidence>
<dbReference type="SUPFAM" id="SSF48726">
    <property type="entry name" value="Immunoglobulin"/>
    <property type="match status" value="1"/>
</dbReference>
<sequence length="221" mass="25071">MFYMILMSLRTIHTCCLLVLQSCVLPKPKIPFKTKLQDLEVREKDSVIFLCEVPRCDVETTWFKEETRLQQNDKYKIEEDGICRKLTIQNVTMDDDAVYICEMKEGSRTIAELSVQGAWQLTHIYDGCNVLGSRDPLLQPADQSVRKPDSLNDRATNLTIGRVSCWVASLQKHIGENAKRRKFWAICTVIGCCGCGGGVSLFSRLFSSVCPAIYLMMLLFA</sequence>
<dbReference type="InterPro" id="IPR007110">
    <property type="entry name" value="Ig-like_dom"/>
</dbReference>
<dbReference type="OrthoDB" id="9355041at2759"/>
<organism evidence="7 8">
    <name type="scientific">Ophiophagus hannah</name>
    <name type="common">King cobra</name>
    <name type="synonym">Naja hannah</name>
    <dbReference type="NCBI Taxonomy" id="8665"/>
    <lineage>
        <taxon>Eukaryota</taxon>
        <taxon>Metazoa</taxon>
        <taxon>Chordata</taxon>
        <taxon>Craniata</taxon>
        <taxon>Vertebrata</taxon>
        <taxon>Euteleostomi</taxon>
        <taxon>Lepidosauria</taxon>
        <taxon>Squamata</taxon>
        <taxon>Bifurcata</taxon>
        <taxon>Unidentata</taxon>
        <taxon>Episquamata</taxon>
        <taxon>Toxicofera</taxon>
        <taxon>Serpentes</taxon>
        <taxon>Colubroidea</taxon>
        <taxon>Elapidae</taxon>
        <taxon>Elapinae</taxon>
        <taxon>Ophiophagus</taxon>
    </lineage>
</organism>
<proteinExistence type="predicted"/>
<evidence type="ECO:0000259" key="6">
    <source>
        <dbReference type="PROSITE" id="PS50835"/>
    </source>
</evidence>
<dbReference type="Gene3D" id="2.60.40.10">
    <property type="entry name" value="Immunoglobulins"/>
    <property type="match status" value="1"/>
</dbReference>
<keyword evidence="3" id="KW-0597">Phosphoprotein</keyword>
<protein>
    <submittedName>
        <fullName evidence="7">Obscurin</fullName>
    </submittedName>
</protein>
<evidence type="ECO:0000256" key="4">
    <source>
        <dbReference type="ARBA" id="ARBA00023157"/>
    </source>
</evidence>
<dbReference type="EMBL" id="AZIM01000241">
    <property type="protein sequence ID" value="ETE72316.1"/>
    <property type="molecule type" value="Genomic_DNA"/>
</dbReference>
<keyword evidence="2" id="KW-0963">Cytoplasm</keyword>
<dbReference type="SMART" id="SM00409">
    <property type="entry name" value="IG"/>
    <property type="match status" value="1"/>
</dbReference>
<evidence type="ECO:0000256" key="5">
    <source>
        <dbReference type="SAM" id="SignalP"/>
    </source>
</evidence>
<dbReference type="InterPro" id="IPR052385">
    <property type="entry name" value="Obscurin/Obscurin-like_Reg"/>
</dbReference>
<dbReference type="Proteomes" id="UP000018936">
    <property type="component" value="Unassembled WGS sequence"/>
</dbReference>
<evidence type="ECO:0000313" key="7">
    <source>
        <dbReference type="EMBL" id="ETE72316.1"/>
    </source>
</evidence>
<keyword evidence="5" id="KW-0732">Signal</keyword>
<evidence type="ECO:0000256" key="1">
    <source>
        <dbReference type="ARBA" id="ARBA00004496"/>
    </source>
</evidence>
<gene>
    <name evidence="7" type="primary">OBSCN</name>
    <name evidence="7" type="ORF">L345_01864</name>
</gene>
<dbReference type="PANTHER" id="PTHR35971">
    <property type="entry name" value="SI:DKEY-31G6.6"/>
    <property type="match status" value="1"/>
</dbReference>
<dbReference type="InterPro" id="IPR013098">
    <property type="entry name" value="Ig_I-set"/>
</dbReference>
<dbReference type="GO" id="GO:0005737">
    <property type="term" value="C:cytoplasm"/>
    <property type="evidence" value="ECO:0007669"/>
    <property type="project" value="UniProtKB-SubCell"/>
</dbReference>
<keyword evidence="8" id="KW-1185">Reference proteome</keyword>
<accession>V8PED1</accession>
<evidence type="ECO:0000256" key="3">
    <source>
        <dbReference type="ARBA" id="ARBA00022553"/>
    </source>
</evidence>
<dbReference type="InterPro" id="IPR013783">
    <property type="entry name" value="Ig-like_fold"/>
</dbReference>
<feature type="domain" description="Ig-like" evidence="6">
    <location>
        <begin position="28"/>
        <end position="111"/>
    </location>
</feature>
<feature type="non-terminal residue" evidence="7">
    <location>
        <position position="1"/>
    </location>
</feature>
<dbReference type="InterPro" id="IPR036179">
    <property type="entry name" value="Ig-like_dom_sf"/>
</dbReference>
<feature type="chain" id="PRO_5004772721" evidence="5">
    <location>
        <begin position="17"/>
        <end position="221"/>
    </location>
</feature>
<dbReference type="InterPro" id="IPR003599">
    <property type="entry name" value="Ig_sub"/>
</dbReference>
<dbReference type="PROSITE" id="PS50835">
    <property type="entry name" value="IG_LIKE"/>
    <property type="match status" value="1"/>
</dbReference>
<dbReference type="Pfam" id="PF07679">
    <property type="entry name" value="I-set"/>
    <property type="match status" value="1"/>
</dbReference>
<dbReference type="PANTHER" id="PTHR35971:SF4">
    <property type="entry name" value="OBSCURIN"/>
    <property type="match status" value="1"/>
</dbReference>
<name>V8PED1_OPHHA</name>
<feature type="signal peptide" evidence="5">
    <location>
        <begin position="1"/>
        <end position="16"/>
    </location>
</feature>
<comment type="subcellular location">
    <subcellularLocation>
        <location evidence="1">Cytoplasm</location>
    </subcellularLocation>
</comment>
<evidence type="ECO:0000313" key="8">
    <source>
        <dbReference type="Proteomes" id="UP000018936"/>
    </source>
</evidence>
<reference evidence="7 8" key="1">
    <citation type="journal article" date="2013" name="Proc. Natl. Acad. Sci. U.S.A.">
        <title>The king cobra genome reveals dynamic gene evolution and adaptation in the snake venom system.</title>
        <authorList>
            <person name="Vonk F.J."/>
            <person name="Casewell N.R."/>
            <person name="Henkel C.V."/>
            <person name="Heimberg A.M."/>
            <person name="Jansen H.J."/>
            <person name="McCleary R.J."/>
            <person name="Kerkkamp H.M."/>
            <person name="Vos R.A."/>
            <person name="Guerreiro I."/>
            <person name="Calvete J.J."/>
            <person name="Wuster W."/>
            <person name="Woods A.E."/>
            <person name="Logan J.M."/>
            <person name="Harrison R.A."/>
            <person name="Castoe T.A."/>
            <person name="de Koning A.P."/>
            <person name="Pollock D.D."/>
            <person name="Yandell M."/>
            <person name="Calderon D."/>
            <person name="Renjifo C."/>
            <person name="Currier R.B."/>
            <person name="Salgado D."/>
            <person name="Pla D."/>
            <person name="Sanz L."/>
            <person name="Hyder A.S."/>
            <person name="Ribeiro J.M."/>
            <person name="Arntzen J.W."/>
            <person name="van den Thillart G.E."/>
            <person name="Boetzer M."/>
            <person name="Pirovano W."/>
            <person name="Dirks R.P."/>
            <person name="Spaink H.P."/>
            <person name="Duboule D."/>
            <person name="McGlinn E."/>
            <person name="Kini R.M."/>
            <person name="Richardson M.K."/>
        </authorList>
    </citation>
    <scope>NUCLEOTIDE SEQUENCE</scope>
    <source>
        <tissue evidence="7">Blood</tissue>
    </source>
</reference>
<dbReference type="AlphaFoldDB" id="V8PED1"/>
<keyword evidence="4" id="KW-1015">Disulfide bond</keyword>